<name>A0ABM8GR45_9MICO</name>
<dbReference type="EMBL" id="AP027732">
    <property type="protein sequence ID" value="BDZ50937.1"/>
    <property type="molecule type" value="Genomic_DNA"/>
</dbReference>
<evidence type="ECO:0000313" key="2">
    <source>
        <dbReference type="EMBL" id="BDZ50937.1"/>
    </source>
</evidence>
<keyword evidence="3" id="KW-1185">Reference proteome</keyword>
<proteinExistence type="predicted"/>
<dbReference type="Proteomes" id="UP001321486">
    <property type="component" value="Chromosome"/>
</dbReference>
<accession>A0ABM8GR45</accession>
<feature type="compositionally biased region" description="Polar residues" evidence="1">
    <location>
        <begin position="79"/>
        <end position="94"/>
    </location>
</feature>
<protein>
    <submittedName>
        <fullName evidence="2">Uncharacterized protein</fullName>
    </submittedName>
</protein>
<gene>
    <name evidence="2" type="ORF">GCM10025867_31780</name>
</gene>
<feature type="region of interest" description="Disordered" evidence="1">
    <location>
        <begin position="1"/>
        <end position="94"/>
    </location>
</feature>
<reference evidence="3" key="1">
    <citation type="journal article" date="2019" name="Int. J. Syst. Evol. Microbiol.">
        <title>The Global Catalogue of Microorganisms (GCM) 10K type strain sequencing project: providing services to taxonomists for standard genome sequencing and annotation.</title>
        <authorList>
            <consortium name="The Broad Institute Genomics Platform"/>
            <consortium name="The Broad Institute Genome Sequencing Center for Infectious Disease"/>
            <person name="Wu L."/>
            <person name="Ma J."/>
        </authorList>
    </citation>
    <scope>NUCLEOTIDE SEQUENCE [LARGE SCALE GENOMIC DNA]</scope>
    <source>
        <strain evidence="3">NBRC 108728</strain>
    </source>
</reference>
<evidence type="ECO:0000256" key="1">
    <source>
        <dbReference type="SAM" id="MobiDB-lite"/>
    </source>
</evidence>
<evidence type="ECO:0000313" key="3">
    <source>
        <dbReference type="Proteomes" id="UP001321486"/>
    </source>
</evidence>
<sequence length="94" mass="9093">MSTTMPAAATIAAVPEPHASLPPGASAKNRATAAIQAAGAQAPTAMTKAPGSHSGARRQAARPRTVATGAAGPARRFATTLNTGMAGSSVSRSG</sequence>
<feature type="compositionally biased region" description="Low complexity" evidence="1">
    <location>
        <begin position="31"/>
        <end position="49"/>
    </location>
</feature>
<organism evidence="2 3">
    <name type="scientific">Frondihabitans sucicola</name>
    <dbReference type="NCBI Taxonomy" id="1268041"/>
    <lineage>
        <taxon>Bacteria</taxon>
        <taxon>Bacillati</taxon>
        <taxon>Actinomycetota</taxon>
        <taxon>Actinomycetes</taxon>
        <taxon>Micrococcales</taxon>
        <taxon>Microbacteriaceae</taxon>
        <taxon>Frondihabitans</taxon>
    </lineage>
</organism>